<dbReference type="EMBL" id="APLF01000009">
    <property type="protein sequence ID" value="EMY80686.1"/>
    <property type="molecule type" value="Genomic_DNA"/>
</dbReference>
<dbReference type="PANTHER" id="PTHR24321">
    <property type="entry name" value="DEHYDROGENASES, SHORT CHAIN"/>
    <property type="match status" value="1"/>
</dbReference>
<dbReference type="InterPro" id="IPR036291">
    <property type="entry name" value="NAD(P)-bd_dom_sf"/>
</dbReference>
<evidence type="ECO:0000256" key="1">
    <source>
        <dbReference type="ARBA" id="ARBA00006484"/>
    </source>
</evidence>
<dbReference type="PATRIC" id="fig|1189619.4.peg.1847"/>
<dbReference type="InterPro" id="IPR002347">
    <property type="entry name" value="SDR_fam"/>
</dbReference>
<dbReference type="InterPro" id="IPR020904">
    <property type="entry name" value="Sc_DH/Rdtase_CS"/>
</dbReference>
<keyword evidence="4" id="KW-1185">Reference proteome</keyword>
<dbReference type="Pfam" id="PF13561">
    <property type="entry name" value="adh_short_C2"/>
    <property type="match status" value="1"/>
</dbReference>
<comment type="similarity">
    <text evidence="1">Belongs to the short-chain dehydrogenases/reductases (SDR) family.</text>
</comment>
<dbReference type="PRINTS" id="PR00081">
    <property type="entry name" value="GDHRDH"/>
</dbReference>
<organism evidence="3 4">
    <name type="scientific">Psychroflexus gondwanensis ACAM 44</name>
    <dbReference type="NCBI Taxonomy" id="1189619"/>
    <lineage>
        <taxon>Bacteria</taxon>
        <taxon>Pseudomonadati</taxon>
        <taxon>Bacteroidota</taxon>
        <taxon>Flavobacteriia</taxon>
        <taxon>Flavobacteriales</taxon>
        <taxon>Flavobacteriaceae</taxon>
        <taxon>Psychroflexus</taxon>
    </lineage>
</organism>
<keyword evidence="2" id="KW-0560">Oxidoreductase</keyword>
<accession>N1WKC5</accession>
<reference evidence="3 4" key="1">
    <citation type="journal article" date="2014" name="Genome Biol. Evol.">
        <title>Extensive gene acquisition in the extremely psychrophilic bacterial species Psychroflexus torquis and the link to sea-ice ecosystem specialism.</title>
        <authorList>
            <person name="Feng S."/>
            <person name="Powell S.M."/>
            <person name="Wilson R."/>
            <person name="Bowman J.P."/>
        </authorList>
    </citation>
    <scope>NUCLEOTIDE SEQUENCE [LARGE SCALE GENOMIC DNA]</scope>
    <source>
        <strain evidence="3 4">ACAM 44</strain>
    </source>
</reference>
<gene>
    <name evidence="3" type="ORF">pgond44_08976</name>
</gene>
<evidence type="ECO:0000313" key="4">
    <source>
        <dbReference type="Proteomes" id="UP000012317"/>
    </source>
</evidence>
<evidence type="ECO:0000256" key="2">
    <source>
        <dbReference type="ARBA" id="ARBA00023002"/>
    </source>
</evidence>
<comment type="caution">
    <text evidence="3">The sequence shown here is derived from an EMBL/GenBank/DDBJ whole genome shotgun (WGS) entry which is preliminary data.</text>
</comment>
<dbReference type="NCBIfam" id="NF005559">
    <property type="entry name" value="PRK07231.1"/>
    <property type="match status" value="1"/>
</dbReference>
<dbReference type="GO" id="GO:0016491">
    <property type="term" value="F:oxidoreductase activity"/>
    <property type="evidence" value="ECO:0007669"/>
    <property type="project" value="UniProtKB-KW"/>
</dbReference>
<dbReference type="PROSITE" id="PS00061">
    <property type="entry name" value="ADH_SHORT"/>
    <property type="match status" value="1"/>
</dbReference>
<protein>
    <submittedName>
        <fullName evidence="3">Short chain dehydrogenase</fullName>
    </submittedName>
</protein>
<dbReference type="STRING" id="1189619.pgond44_08976"/>
<dbReference type="PANTHER" id="PTHR24321:SF8">
    <property type="entry name" value="ESTRADIOL 17-BETA-DEHYDROGENASE 8-RELATED"/>
    <property type="match status" value="1"/>
</dbReference>
<dbReference type="Gene3D" id="3.40.50.720">
    <property type="entry name" value="NAD(P)-binding Rossmann-like Domain"/>
    <property type="match status" value="1"/>
</dbReference>
<dbReference type="PRINTS" id="PR00080">
    <property type="entry name" value="SDRFAMILY"/>
</dbReference>
<name>N1WKC5_9FLAO</name>
<sequence length="253" mass="26456">MKNKVVLITGASSGIGKSTAEAFAAKGAHVVLAARRKDELDSLVASIKAGGGKASAIKTDVSITKDVQGMVAYTIDTYGRLDYAINNAGIEGELAPITELPEDVWDSVMNINLKGVFLCMKYQAKAMIKGGHSGAIVNVGSVNSFLGFPSGAAYVTSKHGLVGLTTSVSAELAPQGIRVNLVCPGITKTPMHDRLRDVVGDDLYDKGLLPTVHLQRAGRPEEMANAIVFLCSDQASYITGSTLTVDGGLTLTM</sequence>
<dbReference type="FunFam" id="3.40.50.720:FF:000084">
    <property type="entry name" value="Short-chain dehydrogenase reductase"/>
    <property type="match status" value="1"/>
</dbReference>
<dbReference type="eggNOG" id="COG1028">
    <property type="taxonomic scope" value="Bacteria"/>
</dbReference>
<dbReference type="RefSeq" id="WP_003440395.1">
    <property type="nucleotide sequence ID" value="NZ_APLF01000009.1"/>
</dbReference>
<dbReference type="SUPFAM" id="SSF51735">
    <property type="entry name" value="NAD(P)-binding Rossmann-fold domains"/>
    <property type="match status" value="1"/>
</dbReference>
<proteinExistence type="inferred from homology"/>
<dbReference type="CDD" id="cd05233">
    <property type="entry name" value="SDR_c"/>
    <property type="match status" value="1"/>
</dbReference>
<dbReference type="AlphaFoldDB" id="N1WKC5"/>
<evidence type="ECO:0000313" key="3">
    <source>
        <dbReference type="EMBL" id="EMY80686.1"/>
    </source>
</evidence>
<dbReference type="Proteomes" id="UP000012317">
    <property type="component" value="Unassembled WGS sequence"/>
</dbReference>